<keyword evidence="1" id="KW-1133">Transmembrane helix</keyword>
<accession>A0A1X2GI92</accession>
<evidence type="ECO:0000313" key="4">
    <source>
        <dbReference type="Proteomes" id="UP000242146"/>
    </source>
</evidence>
<name>A0A1X2GI92_9FUNG</name>
<dbReference type="AlphaFoldDB" id="A0A1X2GI92"/>
<sequence>MLDISPMQIIHRETRSSLSSLITSIVSITGGIFTVAGLFDRVAYRAERSFKRKVELGKAL</sequence>
<keyword evidence="1" id="KW-0812">Transmembrane</keyword>
<dbReference type="Proteomes" id="UP000242146">
    <property type="component" value="Unassembled WGS sequence"/>
</dbReference>
<gene>
    <name evidence="3" type="ORF">DM01DRAFT_306745</name>
</gene>
<feature type="domain" description="Endoplasmic reticulum vesicle transporter C-terminal" evidence="2">
    <location>
        <begin position="2"/>
        <end position="40"/>
    </location>
</feature>
<dbReference type="OrthoDB" id="270930at2759"/>
<protein>
    <submittedName>
        <fullName evidence="3">DUF1692-domain-containing protein</fullName>
    </submittedName>
</protein>
<evidence type="ECO:0000259" key="2">
    <source>
        <dbReference type="Pfam" id="PF07970"/>
    </source>
</evidence>
<dbReference type="Pfam" id="PF07970">
    <property type="entry name" value="COPIIcoated_ERV"/>
    <property type="match status" value="1"/>
</dbReference>
<keyword evidence="4" id="KW-1185">Reference proteome</keyword>
<organism evidence="3 4">
    <name type="scientific">Hesseltinella vesiculosa</name>
    <dbReference type="NCBI Taxonomy" id="101127"/>
    <lineage>
        <taxon>Eukaryota</taxon>
        <taxon>Fungi</taxon>
        <taxon>Fungi incertae sedis</taxon>
        <taxon>Mucoromycota</taxon>
        <taxon>Mucoromycotina</taxon>
        <taxon>Mucoromycetes</taxon>
        <taxon>Mucorales</taxon>
        <taxon>Cunninghamellaceae</taxon>
        <taxon>Hesseltinella</taxon>
    </lineage>
</organism>
<comment type="caution">
    <text evidence="3">The sequence shown here is derived from an EMBL/GenBank/DDBJ whole genome shotgun (WGS) entry which is preliminary data.</text>
</comment>
<evidence type="ECO:0000313" key="3">
    <source>
        <dbReference type="EMBL" id="ORX53599.1"/>
    </source>
</evidence>
<dbReference type="EMBL" id="MCGT01000015">
    <property type="protein sequence ID" value="ORX53599.1"/>
    <property type="molecule type" value="Genomic_DNA"/>
</dbReference>
<keyword evidence="1" id="KW-0472">Membrane</keyword>
<reference evidence="3 4" key="1">
    <citation type="submission" date="2016-07" db="EMBL/GenBank/DDBJ databases">
        <title>Pervasive Adenine N6-methylation of Active Genes in Fungi.</title>
        <authorList>
            <consortium name="DOE Joint Genome Institute"/>
            <person name="Mondo S.J."/>
            <person name="Dannebaum R.O."/>
            <person name="Kuo R.C."/>
            <person name="Labutti K."/>
            <person name="Haridas S."/>
            <person name="Kuo A."/>
            <person name="Salamov A."/>
            <person name="Ahrendt S.R."/>
            <person name="Lipzen A."/>
            <person name="Sullivan W."/>
            <person name="Andreopoulos W.B."/>
            <person name="Clum A."/>
            <person name="Lindquist E."/>
            <person name="Daum C."/>
            <person name="Ramamoorthy G.K."/>
            <person name="Gryganskyi A."/>
            <person name="Culley D."/>
            <person name="Magnuson J.K."/>
            <person name="James T.Y."/>
            <person name="O'Malley M.A."/>
            <person name="Stajich J.E."/>
            <person name="Spatafora J.W."/>
            <person name="Visel A."/>
            <person name="Grigoriev I.V."/>
        </authorList>
    </citation>
    <scope>NUCLEOTIDE SEQUENCE [LARGE SCALE GENOMIC DNA]</scope>
    <source>
        <strain evidence="3 4">NRRL 3301</strain>
    </source>
</reference>
<feature type="transmembrane region" description="Helical" evidence="1">
    <location>
        <begin position="20"/>
        <end position="43"/>
    </location>
</feature>
<dbReference type="InterPro" id="IPR012936">
    <property type="entry name" value="Erv_C"/>
</dbReference>
<dbReference type="STRING" id="101127.A0A1X2GI92"/>
<proteinExistence type="predicted"/>
<evidence type="ECO:0000256" key="1">
    <source>
        <dbReference type="SAM" id="Phobius"/>
    </source>
</evidence>